<reference evidence="2" key="1">
    <citation type="submission" date="2022-01" db="EMBL/GenBank/DDBJ databases">
        <title>Collection of gut derived symbiotic bacterial strains cultured from healthy donors.</title>
        <authorList>
            <person name="Lin H."/>
            <person name="Kohout C."/>
            <person name="Waligurski E."/>
            <person name="Pamer E.G."/>
        </authorList>
    </citation>
    <scope>NUCLEOTIDE SEQUENCE</scope>
    <source>
        <strain evidence="2">MSK.14.39</strain>
    </source>
</reference>
<organism evidence="2 3">
    <name type="scientific">Anaerosalibacter bizertensis</name>
    <dbReference type="NCBI Taxonomy" id="932217"/>
    <lineage>
        <taxon>Bacteria</taxon>
        <taxon>Bacillati</taxon>
        <taxon>Bacillota</taxon>
        <taxon>Tissierellia</taxon>
        <taxon>Tissierellales</taxon>
        <taxon>Sporanaerobacteraceae</taxon>
        <taxon>Anaerosalibacter</taxon>
    </lineage>
</organism>
<dbReference type="Proteomes" id="UP001108123">
    <property type="component" value="Unassembled WGS sequence"/>
</dbReference>
<dbReference type="EMBL" id="JAKNID010000003">
    <property type="protein sequence ID" value="MCG4564086.1"/>
    <property type="molecule type" value="Genomic_DNA"/>
</dbReference>
<evidence type="ECO:0000256" key="1">
    <source>
        <dbReference type="SAM" id="Phobius"/>
    </source>
</evidence>
<dbReference type="InterPro" id="IPR025480">
    <property type="entry name" value="DUF4330"/>
</dbReference>
<evidence type="ECO:0000313" key="3">
    <source>
        <dbReference type="Proteomes" id="UP001108123"/>
    </source>
</evidence>
<name>A0A9Q4AAK0_9FIRM</name>
<sequence length="162" mass="18357">MIDKEGRIFGKINILDFIFIVLIVVLVFLSSLKLLNKDVSDLASKDELVTVEVETSAIMDKGYFEVVKVGDKLGETKQYLDATIKDIKKLPVEESNLDIDGNTVVSVDPLKEKAVITFEATVPYEKFVYKFGKQELRQGKAIFIESDLYRYKAKITNLKVVE</sequence>
<gene>
    <name evidence="2" type="ORF">L0P62_01350</name>
</gene>
<proteinExistence type="predicted"/>
<dbReference type="Pfam" id="PF14221">
    <property type="entry name" value="DUF4330"/>
    <property type="match status" value="1"/>
</dbReference>
<protein>
    <submittedName>
        <fullName evidence="2">DUF4330 domain-containing protein</fullName>
    </submittedName>
</protein>
<accession>A0A9Q4AAK0</accession>
<keyword evidence="1" id="KW-0812">Transmembrane</keyword>
<keyword evidence="3" id="KW-1185">Reference proteome</keyword>
<dbReference type="RefSeq" id="WP_226807518.1">
    <property type="nucleotide sequence ID" value="NZ_JAJBNW010000006.1"/>
</dbReference>
<keyword evidence="1" id="KW-1133">Transmembrane helix</keyword>
<dbReference type="AlphaFoldDB" id="A0A9Q4AAK0"/>
<feature type="transmembrane region" description="Helical" evidence="1">
    <location>
        <begin position="12"/>
        <end position="32"/>
    </location>
</feature>
<comment type="caution">
    <text evidence="2">The sequence shown here is derived from an EMBL/GenBank/DDBJ whole genome shotgun (WGS) entry which is preliminary data.</text>
</comment>
<keyword evidence="1" id="KW-0472">Membrane</keyword>
<evidence type="ECO:0000313" key="2">
    <source>
        <dbReference type="EMBL" id="MCG4564086.1"/>
    </source>
</evidence>